<dbReference type="EMBL" id="JAFIMR010000002">
    <property type="protein sequence ID" value="KAI1880789.1"/>
    <property type="molecule type" value="Genomic_DNA"/>
</dbReference>
<reference evidence="2" key="1">
    <citation type="submission" date="2021-03" db="EMBL/GenBank/DDBJ databases">
        <title>Revisited historic fungal species revealed as producer of novel bioactive compounds through whole genome sequencing and comparative genomics.</title>
        <authorList>
            <person name="Vignolle G.A."/>
            <person name="Hochenegger N."/>
            <person name="Mach R.L."/>
            <person name="Mach-Aigner A.R."/>
            <person name="Javad Rahimi M."/>
            <person name="Salim K.A."/>
            <person name="Chan C.M."/>
            <person name="Lim L.B.L."/>
            <person name="Cai F."/>
            <person name="Druzhinina I.S."/>
            <person name="U'Ren J.M."/>
            <person name="Derntl C."/>
        </authorList>
    </citation>
    <scope>NUCLEOTIDE SEQUENCE</scope>
    <source>
        <strain evidence="2">TUCIM 5799</strain>
    </source>
</reference>
<accession>A0A9P9WXF5</accession>
<dbReference type="AlphaFoldDB" id="A0A9P9WXF5"/>
<comment type="caution">
    <text evidence="2">The sequence shown here is derived from an EMBL/GenBank/DDBJ whole genome shotgun (WGS) entry which is preliminary data.</text>
</comment>
<feature type="chain" id="PRO_5040306511" evidence="1">
    <location>
        <begin position="21"/>
        <end position="149"/>
    </location>
</feature>
<dbReference type="Proteomes" id="UP000829685">
    <property type="component" value="Unassembled WGS sequence"/>
</dbReference>
<organism evidence="2 3">
    <name type="scientific">Neoarthrinium moseri</name>
    <dbReference type="NCBI Taxonomy" id="1658444"/>
    <lineage>
        <taxon>Eukaryota</taxon>
        <taxon>Fungi</taxon>
        <taxon>Dikarya</taxon>
        <taxon>Ascomycota</taxon>
        <taxon>Pezizomycotina</taxon>
        <taxon>Sordariomycetes</taxon>
        <taxon>Xylariomycetidae</taxon>
        <taxon>Amphisphaeriales</taxon>
        <taxon>Apiosporaceae</taxon>
        <taxon>Neoarthrinium</taxon>
    </lineage>
</organism>
<feature type="signal peptide" evidence="1">
    <location>
        <begin position="1"/>
        <end position="20"/>
    </location>
</feature>
<gene>
    <name evidence="2" type="ORF">JX265_001029</name>
</gene>
<evidence type="ECO:0000313" key="2">
    <source>
        <dbReference type="EMBL" id="KAI1880789.1"/>
    </source>
</evidence>
<evidence type="ECO:0000313" key="3">
    <source>
        <dbReference type="Proteomes" id="UP000829685"/>
    </source>
</evidence>
<protein>
    <submittedName>
        <fullName evidence="2">Uncharacterized protein</fullName>
    </submittedName>
</protein>
<keyword evidence="3" id="KW-1185">Reference proteome</keyword>
<name>A0A9P9WXF5_9PEZI</name>
<proteinExistence type="predicted"/>
<keyword evidence="1" id="KW-0732">Signal</keyword>
<sequence length="149" mass="15498">MYSPKAIALLALGMASTTLASLPYTFELLVYKDLPQRGLSRVGCINGAGHFVTSPRACLPFHSNTSIEPTTIEGSWKCGTEKGVIDCSQQGSSGTAMFGLSGADLAYNGSTAFSQDSWPHSTDDLQGVPTKIGSGSNGTLLLQVHAISG</sequence>
<evidence type="ECO:0000256" key="1">
    <source>
        <dbReference type="SAM" id="SignalP"/>
    </source>
</evidence>